<protein>
    <recommendedName>
        <fullName evidence="5 12">Adenylate kinase</fullName>
        <shortName evidence="12">AK</shortName>
        <ecNumber evidence="4 12">2.7.4.3</ecNumber>
    </recommendedName>
    <alternativeName>
        <fullName evidence="11 12">ATP-AMP transphosphorylase</fullName>
    </alternativeName>
</protein>
<keyword evidence="10 12" id="KW-0067">ATP-binding</keyword>
<name>A0A7G9YV21_9EURY</name>
<dbReference type="Gene3D" id="3.40.50.300">
    <property type="entry name" value="P-loop containing nucleotide triphosphate hydrolases"/>
    <property type="match status" value="1"/>
</dbReference>
<evidence type="ECO:0000256" key="10">
    <source>
        <dbReference type="ARBA" id="ARBA00022840"/>
    </source>
</evidence>
<reference evidence="13" key="1">
    <citation type="submission" date="2020-06" db="EMBL/GenBank/DDBJ databases">
        <title>Unique genomic features of the anaerobic methanotrophic archaea.</title>
        <authorList>
            <person name="Chadwick G.L."/>
            <person name="Skennerton C.T."/>
            <person name="Laso-Perez R."/>
            <person name="Leu A.O."/>
            <person name="Speth D.R."/>
            <person name="Yu H."/>
            <person name="Morgan-Lang C."/>
            <person name="Hatzenpichler R."/>
            <person name="Goudeau D."/>
            <person name="Malmstrom R."/>
            <person name="Brazelton W.J."/>
            <person name="Woyke T."/>
            <person name="Hallam S.J."/>
            <person name="Tyson G.W."/>
            <person name="Wegener G."/>
            <person name="Boetius A."/>
            <person name="Orphan V."/>
        </authorList>
    </citation>
    <scope>NUCLEOTIDE SEQUENCE</scope>
</reference>
<dbReference type="GO" id="GO:0004017">
    <property type="term" value="F:AMP kinase activity"/>
    <property type="evidence" value="ECO:0007669"/>
    <property type="project" value="UniProtKB-UniRule"/>
</dbReference>
<gene>
    <name evidence="12 13" type="primary">adkA</name>
    <name evidence="13" type="ORF">PAJCOBIN_00015</name>
</gene>
<dbReference type="NCBIfam" id="NF003122">
    <property type="entry name" value="PRK04040.1"/>
    <property type="match status" value="1"/>
</dbReference>
<keyword evidence="6 12" id="KW-0963">Cytoplasm</keyword>
<comment type="catalytic activity">
    <reaction evidence="1 12">
        <text>AMP + ATP = 2 ADP</text>
        <dbReference type="Rhea" id="RHEA:12973"/>
        <dbReference type="ChEBI" id="CHEBI:30616"/>
        <dbReference type="ChEBI" id="CHEBI:456215"/>
        <dbReference type="ChEBI" id="CHEBI:456216"/>
        <dbReference type="EC" id="2.7.4.3"/>
    </reaction>
</comment>
<dbReference type="InterPro" id="IPR023477">
    <property type="entry name" value="Adenylate_kinase_AdkA"/>
</dbReference>
<keyword evidence="7 12" id="KW-0808">Transferase</keyword>
<dbReference type="EC" id="2.7.4.3" evidence="4 12"/>
<comment type="similarity">
    <text evidence="3 12">Belongs to the archaeal adenylate kinase family.</text>
</comment>
<keyword evidence="9 12" id="KW-0418">Kinase</keyword>
<organism evidence="13">
    <name type="scientific">Candidatus Methanophagaceae archaeon ANME-1 ERB6</name>
    <dbReference type="NCBI Taxonomy" id="2759912"/>
    <lineage>
        <taxon>Archaea</taxon>
        <taxon>Methanobacteriati</taxon>
        <taxon>Methanobacteriota</taxon>
        <taxon>Stenosarchaea group</taxon>
        <taxon>Methanomicrobia</taxon>
        <taxon>Candidatus Methanophagales</taxon>
        <taxon>Candidatus Methanophagaceae</taxon>
    </lineage>
</organism>
<dbReference type="InterPro" id="IPR027417">
    <property type="entry name" value="P-loop_NTPase"/>
</dbReference>
<evidence type="ECO:0000256" key="4">
    <source>
        <dbReference type="ARBA" id="ARBA00012955"/>
    </source>
</evidence>
<dbReference type="EMBL" id="MT631480">
    <property type="protein sequence ID" value="QNO51855.1"/>
    <property type="molecule type" value="Genomic_DNA"/>
</dbReference>
<dbReference type="GO" id="GO:0005524">
    <property type="term" value="F:ATP binding"/>
    <property type="evidence" value="ECO:0007669"/>
    <property type="project" value="UniProtKB-UniRule"/>
</dbReference>
<evidence type="ECO:0000256" key="8">
    <source>
        <dbReference type="ARBA" id="ARBA00022741"/>
    </source>
</evidence>
<evidence type="ECO:0000256" key="12">
    <source>
        <dbReference type="HAMAP-Rule" id="MF_00234"/>
    </source>
</evidence>
<comment type="subcellular location">
    <subcellularLocation>
        <location evidence="2 12">Cytoplasm</location>
    </subcellularLocation>
</comment>
<dbReference type="Pfam" id="PF13207">
    <property type="entry name" value="AAA_17"/>
    <property type="match status" value="1"/>
</dbReference>
<evidence type="ECO:0000256" key="9">
    <source>
        <dbReference type="ARBA" id="ARBA00022777"/>
    </source>
</evidence>
<accession>A0A7G9YV21</accession>
<evidence type="ECO:0000256" key="1">
    <source>
        <dbReference type="ARBA" id="ARBA00000582"/>
    </source>
</evidence>
<dbReference type="GO" id="GO:0005737">
    <property type="term" value="C:cytoplasm"/>
    <property type="evidence" value="ECO:0007669"/>
    <property type="project" value="UniProtKB-SubCell"/>
</dbReference>
<dbReference type="SUPFAM" id="SSF52540">
    <property type="entry name" value="P-loop containing nucleoside triphosphate hydrolases"/>
    <property type="match status" value="1"/>
</dbReference>
<keyword evidence="8 12" id="KW-0547">Nucleotide-binding</keyword>
<feature type="binding site" evidence="12">
    <location>
        <begin position="8"/>
        <end position="16"/>
    </location>
    <ligand>
        <name>ATP</name>
        <dbReference type="ChEBI" id="CHEBI:30616"/>
    </ligand>
</feature>
<evidence type="ECO:0000256" key="7">
    <source>
        <dbReference type="ARBA" id="ARBA00022679"/>
    </source>
</evidence>
<sequence>MVLIVVTGMPGAGSSTVIEEALKLKRGEESIVFKSMNYGDVMYETALENGLVADRDGVRTLPGEKQREIQMRACKKISKMSKSMNLIVDTHCTIKTPLGYLPGLPEQVLLELKPDQFVLIEATAEEIAARRQKDKTRERDAEAESSIEEHQFMNRAMSMAYACLTGAAVKIIENHDGALDKAAEEFFVLMNRLSESEPKLY</sequence>
<evidence type="ECO:0000256" key="3">
    <source>
        <dbReference type="ARBA" id="ARBA00007088"/>
    </source>
</evidence>
<evidence type="ECO:0000256" key="5">
    <source>
        <dbReference type="ARBA" id="ARBA00019926"/>
    </source>
</evidence>
<dbReference type="HAMAP" id="MF_00234">
    <property type="entry name" value="Adenylate_kinase_AdkA"/>
    <property type="match status" value="1"/>
</dbReference>
<evidence type="ECO:0000256" key="2">
    <source>
        <dbReference type="ARBA" id="ARBA00004496"/>
    </source>
</evidence>
<evidence type="ECO:0000256" key="6">
    <source>
        <dbReference type="ARBA" id="ARBA00022490"/>
    </source>
</evidence>
<dbReference type="AlphaFoldDB" id="A0A7G9YV21"/>
<evidence type="ECO:0000313" key="13">
    <source>
        <dbReference type="EMBL" id="QNO51855.1"/>
    </source>
</evidence>
<evidence type="ECO:0000256" key="11">
    <source>
        <dbReference type="ARBA" id="ARBA00033336"/>
    </source>
</evidence>
<proteinExistence type="inferred from homology"/>